<feature type="domain" description="Rifampin ADP-ribosyltransferase" evidence="2">
    <location>
        <begin position="6"/>
        <end position="58"/>
    </location>
</feature>
<dbReference type="GO" id="GO:0016740">
    <property type="term" value="F:transferase activity"/>
    <property type="evidence" value="ECO:0007669"/>
    <property type="project" value="UniProtKB-KW"/>
</dbReference>
<feature type="compositionally biased region" description="Basic and acidic residues" evidence="1">
    <location>
        <begin position="31"/>
        <end position="47"/>
    </location>
</feature>
<dbReference type="AlphaFoldDB" id="A0A1J5SLW7"/>
<accession>A0A1J5SLW7</accession>
<dbReference type="EMBL" id="MLJW01000052">
    <property type="protein sequence ID" value="OIR05101.1"/>
    <property type="molecule type" value="Genomic_DNA"/>
</dbReference>
<sequence>MSSSEKLVTGEGSGRIDLVEPTVPFVDDPNLTDKKYPENRTKSYRSREPVRIVAEVTERQAQAPEVLQHHDGPLPARERARRPALVGNRPIGASPSLNGITYASQKRRCRARSRSQT</sequence>
<feature type="region of interest" description="Disordered" evidence="1">
    <location>
        <begin position="1"/>
        <end position="47"/>
    </location>
</feature>
<dbReference type="Gene3D" id="3.20.170.40">
    <property type="entry name" value="Rifampin ADP-ribosyltransferase domain"/>
    <property type="match status" value="1"/>
</dbReference>
<proteinExistence type="predicted"/>
<reference evidence="3" key="1">
    <citation type="submission" date="2016-10" db="EMBL/GenBank/DDBJ databases">
        <title>Sequence of Gallionella enrichment culture.</title>
        <authorList>
            <person name="Poehlein A."/>
            <person name="Muehling M."/>
            <person name="Daniel R."/>
        </authorList>
    </citation>
    <scope>NUCLEOTIDE SEQUENCE</scope>
</reference>
<feature type="compositionally biased region" description="Polar residues" evidence="1">
    <location>
        <begin position="95"/>
        <end position="104"/>
    </location>
</feature>
<feature type="compositionally biased region" description="Basic residues" evidence="1">
    <location>
        <begin position="105"/>
        <end position="117"/>
    </location>
</feature>
<evidence type="ECO:0000256" key="1">
    <source>
        <dbReference type="SAM" id="MobiDB-lite"/>
    </source>
</evidence>
<dbReference type="InterPro" id="IPR021975">
    <property type="entry name" value="Rifampin_Arr"/>
</dbReference>
<evidence type="ECO:0000313" key="3">
    <source>
        <dbReference type="EMBL" id="OIR05101.1"/>
    </source>
</evidence>
<dbReference type="Pfam" id="PF12120">
    <property type="entry name" value="Arr-ms"/>
    <property type="match status" value="1"/>
</dbReference>
<keyword evidence="3" id="KW-0808">Transferase</keyword>
<comment type="caution">
    <text evidence="3">The sequence shown here is derived from an EMBL/GenBank/DDBJ whole genome shotgun (WGS) entry which is preliminary data.</text>
</comment>
<evidence type="ECO:0000259" key="2">
    <source>
        <dbReference type="Pfam" id="PF12120"/>
    </source>
</evidence>
<dbReference type="InterPro" id="IPR038611">
    <property type="entry name" value="Arr_sf"/>
</dbReference>
<name>A0A1J5SLW7_9ZZZZ</name>
<feature type="region of interest" description="Disordered" evidence="1">
    <location>
        <begin position="86"/>
        <end position="117"/>
    </location>
</feature>
<gene>
    <name evidence="3" type="ORF">GALL_126590</name>
</gene>
<organism evidence="3">
    <name type="scientific">mine drainage metagenome</name>
    <dbReference type="NCBI Taxonomy" id="410659"/>
    <lineage>
        <taxon>unclassified sequences</taxon>
        <taxon>metagenomes</taxon>
        <taxon>ecological metagenomes</taxon>
    </lineage>
</organism>
<protein>
    <submittedName>
        <fullName evidence="3">Rifampin ADP-ribosyl transferase</fullName>
    </submittedName>
</protein>